<sequence length="94" mass="9783">MKDTKTVLPTVNGGGVGGNGANKNGFHHKNKTQENGNNDDNELSTVTMPLKHGLDDNEELVGGCCVCSDDQGFANNALVYCDGKGCTVACHTGK</sequence>
<dbReference type="Proteomes" id="UP000676336">
    <property type="component" value="Unassembled WGS sequence"/>
</dbReference>
<feature type="region of interest" description="Disordered" evidence="1">
    <location>
        <begin position="1"/>
        <end position="44"/>
    </location>
</feature>
<evidence type="ECO:0000256" key="1">
    <source>
        <dbReference type="SAM" id="MobiDB-lite"/>
    </source>
</evidence>
<accession>A0A8S2PFY8</accession>
<gene>
    <name evidence="2" type="ORF">SMN809_LOCUS14217</name>
</gene>
<organism evidence="2 3">
    <name type="scientific">Rotaria magnacalcarata</name>
    <dbReference type="NCBI Taxonomy" id="392030"/>
    <lineage>
        <taxon>Eukaryota</taxon>
        <taxon>Metazoa</taxon>
        <taxon>Spiralia</taxon>
        <taxon>Gnathifera</taxon>
        <taxon>Rotifera</taxon>
        <taxon>Eurotatoria</taxon>
        <taxon>Bdelloidea</taxon>
        <taxon>Philodinida</taxon>
        <taxon>Philodinidae</taxon>
        <taxon>Rotaria</taxon>
    </lineage>
</organism>
<proteinExistence type="predicted"/>
<dbReference type="AlphaFoldDB" id="A0A8S2PFY8"/>
<reference evidence="2" key="1">
    <citation type="submission" date="2021-02" db="EMBL/GenBank/DDBJ databases">
        <authorList>
            <person name="Nowell W R."/>
        </authorList>
    </citation>
    <scope>NUCLEOTIDE SEQUENCE</scope>
</reference>
<comment type="caution">
    <text evidence="2">The sequence shown here is derived from an EMBL/GenBank/DDBJ whole genome shotgun (WGS) entry which is preliminary data.</text>
</comment>
<name>A0A8S2PFY8_9BILA</name>
<evidence type="ECO:0000313" key="3">
    <source>
        <dbReference type="Proteomes" id="UP000676336"/>
    </source>
</evidence>
<protein>
    <submittedName>
        <fullName evidence="2">Uncharacterized protein</fullName>
    </submittedName>
</protein>
<dbReference type="EMBL" id="CAJOBI010005810">
    <property type="protein sequence ID" value="CAF4043019.1"/>
    <property type="molecule type" value="Genomic_DNA"/>
</dbReference>
<evidence type="ECO:0000313" key="2">
    <source>
        <dbReference type="EMBL" id="CAF4043019.1"/>
    </source>
</evidence>